<keyword evidence="5" id="KW-1185">Reference proteome</keyword>
<dbReference type="Gene3D" id="1.20.1280.50">
    <property type="match status" value="1"/>
</dbReference>
<dbReference type="PROSITE" id="PS50181">
    <property type="entry name" value="FBOX"/>
    <property type="match status" value="1"/>
</dbReference>
<sequence>MFKKREEQKIATNKGSFSQVPNEVMYLVMFFLDVKSLSHLAMTNSTFNELVSNYPTQIYVKICNKEYKGTYSQIHTQFIEYLRIQQAEIVRQKRSEEETAIEKLKNSVKAKKYNISQTWDVPLKKSCITQEEKAAVGCCCTLGLIGGILVSCFTPMPWFLTTSLGMGAGGAMPLVVSRTIRCCCGKCLQCKEHQLATKEENLHKNYPSSPSMKM</sequence>
<accession>A0A377GP03</accession>
<dbReference type="Proteomes" id="UP000186808">
    <property type="component" value="Unassembled WGS sequence"/>
</dbReference>
<evidence type="ECO:0000313" key="4">
    <source>
        <dbReference type="EMBL" id="STO26235.1"/>
    </source>
</evidence>
<evidence type="ECO:0000256" key="1">
    <source>
        <dbReference type="SAM" id="Phobius"/>
    </source>
</evidence>
<dbReference type="CDD" id="cd09917">
    <property type="entry name" value="F-box_SF"/>
    <property type="match status" value="1"/>
</dbReference>
<dbReference type="Proteomes" id="UP000254374">
    <property type="component" value="Unassembled WGS sequence"/>
</dbReference>
<protein>
    <recommendedName>
        <fullName evidence="2">F-box domain-containing protein</fullName>
    </recommendedName>
</protein>
<dbReference type="InterPro" id="IPR001810">
    <property type="entry name" value="F-box_dom"/>
</dbReference>
<organism evidence="4 6">
    <name type="scientific">Fluoribacter gormanii</name>
    <dbReference type="NCBI Taxonomy" id="464"/>
    <lineage>
        <taxon>Bacteria</taxon>
        <taxon>Pseudomonadati</taxon>
        <taxon>Pseudomonadota</taxon>
        <taxon>Gammaproteobacteria</taxon>
        <taxon>Legionellales</taxon>
        <taxon>Legionellaceae</taxon>
        <taxon>Fluoribacter</taxon>
    </lineage>
</organism>
<dbReference type="EMBL" id="UGGV01000001">
    <property type="protein sequence ID" value="STO26235.1"/>
    <property type="molecule type" value="Genomic_DNA"/>
</dbReference>
<evidence type="ECO:0000259" key="2">
    <source>
        <dbReference type="PROSITE" id="PS50181"/>
    </source>
</evidence>
<keyword evidence="1" id="KW-1133">Transmembrane helix</keyword>
<gene>
    <name evidence="4" type="ORF">NCTC11401_03089</name>
    <name evidence="3" type="ORF">SAMN05421777_10779</name>
</gene>
<dbReference type="AlphaFoldDB" id="A0A377GP03"/>
<proteinExistence type="predicted"/>
<reference evidence="4 6" key="2">
    <citation type="submission" date="2018-06" db="EMBL/GenBank/DDBJ databases">
        <authorList>
            <consortium name="Pathogen Informatics"/>
            <person name="Doyle S."/>
        </authorList>
    </citation>
    <scope>NUCLEOTIDE SEQUENCE [LARGE SCALE GENOMIC DNA]</scope>
    <source>
        <strain evidence="4 6">NCTC11401</strain>
    </source>
</reference>
<name>A0A377GP03_9GAMM</name>
<dbReference type="EMBL" id="FTNL01000007">
    <property type="protein sequence ID" value="SIR15988.1"/>
    <property type="molecule type" value="Genomic_DNA"/>
</dbReference>
<dbReference type="SUPFAM" id="SSF81383">
    <property type="entry name" value="F-box domain"/>
    <property type="match status" value="1"/>
</dbReference>
<feature type="domain" description="F-box" evidence="2">
    <location>
        <begin position="14"/>
        <end position="62"/>
    </location>
</feature>
<keyword evidence="1" id="KW-0812">Transmembrane</keyword>
<dbReference type="RefSeq" id="WP_058467354.1">
    <property type="nucleotide sequence ID" value="NZ_CAAAIX010000005.1"/>
</dbReference>
<keyword evidence="1" id="KW-0472">Membrane</keyword>
<feature type="transmembrane region" description="Helical" evidence="1">
    <location>
        <begin position="134"/>
        <end position="156"/>
    </location>
</feature>
<reference evidence="3 5" key="1">
    <citation type="submission" date="2017-01" db="EMBL/GenBank/DDBJ databases">
        <authorList>
            <person name="Varghese N."/>
            <person name="Submissions S."/>
        </authorList>
    </citation>
    <scope>NUCLEOTIDE SEQUENCE [LARGE SCALE GENOMIC DNA]</scope>
    <source>
        <strain evidence="3 5">ATCC 33342</strain>
    </source>
</reference>
<dbReference type="OrthoDB" id="5652912at2"/>
<evidence type="ECO:0000313" key="3">
    <source>
        <dbReference type="EMBL" id="SIR15988.1"/>
    </source>
</evidence>
<evidence type="ECO:0000313" key="5">
    <source>
        <dbReference type="Proteomes" id="UP000186808"/>
    </source>
</evidence>
<dbReference type="InterPro" id="IPR036047">
    <property type="entry name" value="F-box-like_dom_sf"/>
</dbReference>
<evidence type="ECO:0000313" key="6">
    <source>
        <dbReference type="Proteomes" id="UP000254374"/>
    </source>
</evidence>